<organism evidence="10 11">
    <name type="scientific">Sphingomonas anseongensis</name>
    <dbReference type="NCBI Taxonomy" id="2908207"/>
    <lineage>
        <taxon>Bacteria</taxon>
        <taxon>Pseudomonadati</taxon>
        <taxon>Pseudomonadota</taxon>
        <taxon>Alphaproteobacteria</taxon>
        <taxon>Sphingomonadales</taxon>
        <taxon>Sphingomonadaceae</taxon>
        <taxon>Sphingomonas</taxon>
    </lineage>
</organism>
<dbReference type="InterPro" id="IPR026039">
    <property type="entry name" value="YfgM"/>
</dbReference>
<evidence type="ECO:0000259" key="9">
    <source>
        <dbReference type="Pfam" id="PF09976"/>
    </source>
</evidence>
<gene>
    <name evidence="10" type="ORF">LZ519_11335</name>
</gene>
<dbReference type="PANTHER" id="PTHR38035">
    <property type="entry name" value="UPF0070 PROTEIN YFGM"/>
    <property type="match status" value="1"/>
</dbReference>
<sequence>MALTPDTPDEPNQAFLREVDENLRRDQLQSFAKTYGKWLIAALILFLAAVGGYLYWQQKQIEKSQAQSEELTKIYEQIGSGGAEGAKTRLKPLEDSGNDVVRAVALMADAAIALDSGDRATALGKYRAIVNDKGIPDPYRDAATIRSTALEFDTLKPEEVIARLEPLAKPGNAWFGTAGEMTAMAYLKQGQKDKAGRLFAAIATNLEVPETLRNRAQQIAGTLGIDITAAAPPASQPGTSE</sequence>
<evidence type="ECO:0000256" key="8">
    <source>
        <dbReference type="SAM" id="Phobius"/>
    </source>
</evidence>
<dbReference type="EMBL" id="JAMGBC010000001">
    <property type="protein sequence ID" value="MCL6679901.1"/>
    <property type="molecule type" value="Genomic_DNA"/>
</dbReference>
<dbReference type="Pfam" id="PF09976">
    <property type="entry name" value="TPR_21"/>
    <property type="match status" value="1"/>
</dbReference>
<dbReference type="RefSeq" id="WP_249868774.1">
    <property type="nucleotide sequence ID" value="NZ_JAMGBC010000001.1"/>
</dbReference>
<keyword evidence="11" id="KW-1185">Reference proteome</keyword>
<evidence type="ECO:0000256" key="1">
    <source>
        <dbReference type="ARBA" id="ARBA00004167"/>
    </source>
</evidence>
<evidence type="ECO:0000256" key="5">
    <source>
        <dbReference type="ARBA" id="ARBA00022989"/>
    </source>
</evidence>
<feature type="transmembrane region" description="Helical" evidence="8">
    <location>
        <begin position="38"/>
        <end position="56"/>
    </location>
</feature>
<dbReference type="InterPro" id="IPR018704">
    <property type="entry name" value="SecYEG/CpoB_TPR"/>
</dbReference>
<name>A0ABT0RI23_9SPHN</name>
<keyword evidence="7" id="KW-0143">Chaperone</keyword>
<keyword evidence="4 8" id="KW-0812">Transmembrane</keyword>
<protein>
    <submittedName>
        <fullName evidence="10">Tetratricopeptide repeat protein</fullName>
    </submittedName>
</protein>
<keyword evidence="5 8" id="KW-1133">Transmembrane helix</keyword>
<evidence type="ECO:0000256" key="4">
    <source>
        <dbReference type="ARBA" id="ARBA00022692"/>
    </source>
</evidence>
<feature type="domain" description="Ancillary SecYEG translocon subunit/Cell division coordinator CpoB TPR" evidence="9">
    <location>
        <begin position="30"/>
        <end position="200"/>
    </location>
</feature>
<evidence type="ECO:0000256" key="3">
    <source>
        <dbReference type="ARBA" id="ARBA00022475"/>
    </source>
</evidence>
<dbReference type="Proteomes" id="UP001165343">
    <property type="component" value="Unassembled WGS sequence"/>
</dbReference>
<evidence type="ECO:0000256" key="7">
    <source>
        <dbReference type="ARBA" id="ARBA00023186"/>
    </source>
</evidence>
<dbReference type="PANTHER" id="PTHR38035:SF1">
    <property type="entry name" value="ANCILLARY SECYEG TRANSLOCON SUBUNIT"/>
    <property type="match status" value="1"/>
</dbReference>
<evidence type="ECO:0000313" key="11">
    <source>
        <dbReference type="Proteomes" id="UP001165343"/>
    </source>
</evidence>
<evidence type="ECO:0000313" key="10">
    <source>
        <dbReference type="EMBL" id="MCL6679901.1"/>
    </source>
</evidence>
<evidence type="ECO:0000256" key="6">
    <source>
        <dbReference type="ARBA" id="ARBA00023136"/>
    </source>
</evidence>
<accession>A0ABT0RI23</accession>
<proteinExistence type="predicted"/>
<keyword evidence="3" id="KW-1003">Cell membrane</keyword>
<keyword evidence="6 8" id="KW-0472">Membrane</keyword>
<evidence type="ECO:0000256" key="2">
    <source>
        <dbReference type="ARBA" id="ARBA00004236"/>
    </source>
</evidence>
<comment type="caution">
    <text evidence="10">The sequence shown here is derived from an EMBL/GenBank/DDBJ whole genome shotgun (WGS) entry which is preliminary data.</text>
</comment>
<comment type="subcellular location">
    <subcellularLocation>
        <location evidence="2">Cell membrane</location>
    </subcellularLocation>
    <subcellularLocation>
        <location evidence="1">Membrane</location>
        <topology evidence="1">Single-pass membrane protein</topology>
    </subcellularLocation>
</comment>
<reference evidence="10" key="1">
    <citation type="submission" date="2022-05" db="EMBL/GenBank/DDBJ databases">
        <authorList>
            <person name="Jo J.-H."/>
            <person name="Im W.-T."/>
        </authorList>
    </citation>
    <scope>NUCLEOTIDE SEQUENCE</scope>
    <source>
        <strain evidence="10">RG327</strain>
    </source>
</reference>